<dbReference type="InterPro" id="IPR011990">
    <property type="entry name" value="TPR-like_helical_dom_sf"/>
</dbReference>
<evidence type="ECO:0000256" key="1">
    <source>
        <dbReference type="SAM" id="Coils"/>
    </source>
</evidence>
<feature type="transmembrane region" description="Helical" evidence="2">
    <location>
        <begin position="27"/>
        <end position="51"/>
    </location>
</feature>
<reference evidence="3 4" key="1">
    <citation type="submission" date="2014-06" db="EMBL/GenBank/DDBJ databases">
        <title>Genome characterization of distinct group I Clostridium botulinum lineages.</title>
        <authorList>
            <person name="Giordani F."/>
            <person name="Anselmo A."/>
            <person name="Fillo S."/>
            <person name="Palozzi A.M."/>
            <person name="Fortunato A."/>
            <person name="Gentile B."/>
            <person name="Ciammaruconi A."/>
            <person name="Anniballi F."/>
            <person name="De Medici D."/>
            <person name="Lista F."/>
        </authorList>
    </citation>
    <scope>NUCLEOTIDE SEQUENCE [LARGE SCALE GENOMIC DNA]</scope>
    <source>
        <strain evidence="3 4">B2 450</strain>
    </source>
</reference>
<keyword evidence="1" id="KW-0175">Coiled coil</keyword>
<dbReference type="Gene3D" id="1.25.40.10">
    <property type="entry name" value="Tetratricopeptide repeat domain"/>
    <property type="match status" value="1"/>
</dbReference>
<evidence type="ECO:0000313" key="3">
    <source>
        <dbReference type="EMBL" id="KIS23658.1"/>
    </source>
</evidence>
<feature type="transmembrane region" description="Helical" evidence="2">
    <location>
        <begin position="5"/>
        <end position="21"/>
    </location>
</feature>
<proteinExistence type="predicted"/>
<accession>A0A0D0ZYQ3</accession>
<dbReference type="OrthoDB" id="1933450at2"/>
<dbReference type="Proteomes" id="UP000032250">
    <property type="component" value="Unassembled WGS sequence"/>
</dbReference>
<evidence type="ECO:0000313" key="4">
    <source>
        <dbReference type="Proteomes" id="UP000032250"/>
    </source>
</evidence>
<feature type="coiled-coil region" evidence="1">
    <location>
        <begin position="138"/>
        <end position="165"/>
    </location>
</feature>
<dbReference type="AlphaFoldDB" id="A0A0D0ZYQ3"/>
<evidence type="ECO:0000256" key="2">
    <source>
        <dbReference type="SAM" id="Phobius"/>
    </source>
</evidence>
<keyword evidence="2" id="KW-0472">Membrane</keyword>
<dbReference type="SUPFAM" id="SSF48452">
    <property type="entry name" value="TPR-like"/>
    <property type="match status" value="1"/>
</dbReference>
<protein>
    <submittedName>
        <fullName evidence="3">Uncharacterized protein</fullName>
    </submittedName>
</protein>
<dbReference type="EMBL" id="JXSU01000007">
    <property type="protein sequence ID" value="KIS23658.1"/>
    <property type="molecule type" value="Genomic_DNA"/>
</dbReference>
<organism evidence="3 4">
    <name type="scientific">Clostridium botulinum B2 450</name>
    <dbReference type="NCBI Taxonomy" id="1379739"/>
    <lineage>
        <taxon>Bacteria</taxon>
        <taxon>Bacillati</taxon>
        <taxon>Bacillota</taxon>
        <taxon>Clostridia</taxon>
        <taxon>Eubacteriales</taxon>
        <taxon>Clostridiaceae</taxon>
        <taxon>Clostridium</taxon>
    </lineage>
</organism>
<gene>
    <name evidence="3" type="ORF">N495_08650</name>
</gene>
<keyword evidence="2" id="KW-1133">Transmembrane helix</keyword>
<sequence length="295" mass="35227">MFKIYLINIIFSLIIFLFAKVKKKEEYFIGFIIMICLPFFGSVFYIMNIYYRKKITSKFKVSELEKDSYSQSAELTSKPFYLSKKMDVIPVEDALVLNDEKIKQDLIINVLKSDPYKYLGFLKKALKDEDTETSHYAATAVTEVKRKLTLEIQEFEERYEKNKTDLTVIKAYADAIKKYNDSGLLDKSAYQKNLYIYIELLEKIIKIDESDEYLYEEIINCYILLKEFKKAIEYCNRYFEKFKKSEKPYLLIMKIYFINKNRTKFNKVLEKLKESNVILNKDSLNLIKFWLEGEI</sequence>
<comment type="caution">
    <text evidence="3">The sequence shown here is derived from an EMBL/GenBank/DDBJ whole genome shotgun (WGS) entry which is preliminary data.</text>
</comment>
<name>A0A0D0ZYQ3_CLOBO</name>
<dbReference type="HOGENOM" id="CLU_075255_0_0_9"/>
<dbReference type="PATRIC" id="fig|1379739.3.peg.2081"/>
<keyword evidence="2" id="KW-0812">Transmembrane</keyword>